<accession>A0ABS5KJM3</accession>
<sequence>MPVNAISIERESDPVRKAILAAMNRLLRHTPQRSTGRLSISQLAIEAGVKRWVLTHQHTDLKDLFQQQAGQQEARRSAALRSADEFEQLNRRHAELQAHCRFLQDRLDTYATALSLLAAENAALADRSNDAAKVQILPPRRPSHRP</sequence>
<keyword evidence="2" id="KW-1185">Reference proteome</keyword>
<dbReference type="EMBL" id="JAAFYZ010000003">
    <property type="protein sequence ID" value="MBS2545531.1"/>
    <property type="molecule type" value="Genomic_DNA"/>
</dbReference>
<name>A0ABS5KJM3_9ACTN</name>
<organism evidence="1 2">
    <name type="scientific">Catenulispora pinistramenti</name>
    <dbReference type="NCBI Taxonomy" id="2705254"/>
    <lineage>
        <taxon>Bacteria</taxon>
        <taxon>Bacillati</taxon>
        <taxon>Actinomycetota</taxon>
        <taxon>Actinomycetes</taxon>
        <taxon>Catenulisporales</taxon>
        <taxon>Catenulisporaceae</taxon>
        <taxon>Catenulispora</taxon>
    </lineage>
</organism>
<dbReference type="Proteomes" id="UP000730482">
    <property type="component" value="Unassembled WGS sequence"/>
</dbReference>
<dbReference type="RefSeq" id="WP_212007195.1">
    <property type="nucleotide sequence ID" value="NZ_JAAFYZ010000003.1"/>
</dbReference>
<evidence type="ECO:0000313" key="1">
    <source>
        <dbReference type="EMBL" id="MBS2545531.1"/>
    </source>
</evidence>
<evidence type="ECO:0000313" key="2">
    <source>
        <dbReference type="Proteomes" id="UP000730482"/>
    </source>
</evidence>
<comment type="caution">
    <text evidence="1">The sequence shown here is derived from an EMBL/GenBank/DDBJ whole genome shotgun (WGS) entry which is preliminary data.</text>
</comment>
<reference evidence="1 2" key="1">
    <citation type="submission" date="2020-02" db="EMBL/GenBank/DDBJ databases">
        <title>Acidophilic actinobacteria isolated from forest soil.</title>
        <authorList>
            <person name="Golinska P."/>
        </authorList>
    </citation>
    <scope>NUCLEOTIDE SEQUENCE [LARGE SCALE GENOMIC DNA]</scope>
    <source>
        <strain evidence="1 2">NL8</strain>
    </source>
</reference>
<proteinExistence type="predicted"/>
<gene>
    <name evidence="1" type="ORF">KGQ19_01475</name>
</gene>
<protein>
    <submittedName>
        <fullName evidence="1">Uncharacterized protein</fullName>
    </submittedName>
</protein>